<dbReference type="EMBL" id="AZIM01001961">
    <property type="protein sequence ID" value="ETE65201.1"/>
    <property type="molecule type" value="Genomic_DNA"/>
</dbReference>
<comment type="caution">
    <text evidence="3">The sequence shown here is derived from an EMBL/GenBank/DDBJ whole genome shotgun (WGS) entry which is preliminary data.</text>
</comment>
<proteinExistence type="predicted"/>
<dbReference type="AlphaFoldDB" id="V8NTB6"/>
<evidence type="ECO:0000256" key="1">
    <source>
        <dbReference type="SAM" id="MobiDB-lite"/>
    </source>
</evidence>
<feature type="region of interest" description="Disordered" evidence="1">
    <location>
        <begin position="58"/>
        <end position="78"/>
    </location>
</feature>
<gene>
    <name evidence="3" type="ORF">L345_09025</name>
</gene>
<feature type="transmembrane region" description="Helical" evidence="2">
    <location>
        <begin position="84"/>
        <end position="105"/>
    </location>
</feature>
<accession>V8NTB6</accession>
<feature type="non-terminal residue" evidence="3">
    <location>
        <position position="1"/>
    </location>
</feature>
<evidence type="ECO:0000256" key="2">
    <source>
        <dbReference type="SAM" id="Phobius"/>
    </source>
</evidence>
<name>V8NTB6_OPHHA</name>
<protein>
    <submittedName>
        <fullName evidence="3">Uncharacterized protein</fullName>
    </submittedName>
</protein>
<organism evidence="3 4">
    <name type="scientific">Ophiophagus hannah</name>
    <name type="common">King cobra</name>
    <name type="synonym">Naja hannah</name>
    <dbReference type="NCBI Taxonomy" id="8665"/>
    <lineage>
        <taxon>Eukaryota</taxon>
        <taxon>Metazoa</taxon>
        <taxon>Chordata</taxon>
        <taxon>Craniata</taxon>
        <taxon>Vertebrata</taxon>
        <taxon>Euteleostomi</taxon>
        <taxon>Lepidosauria</taxon>
        <taxon>Squamata</taxon>
        <taxon>Bifurcata</taxon>
        <taxon>Unidentata</taxon>
        <taxon>Episquamata</taxon>
        <taxon>Toxicofera</taxon>
        <taxon>Serpentes</taxon>
        <taxon>Colubroidea</taxon>
        <taxon>Elapidae</taxon>
        <taxon>Elapinae</taxon>
        <taxon>Ophiophagus</taxon>
    </lineage>
</organism>
<keyword evidence="2" id="KW-0472">Membrane</keyword>
<keyword evidence="2" id="KW-1133">Transmembrane helix</keyword>
<evidence type="ECO:0000313" key="3">
    <source>
        <dbReference type="EMBL" id="ETE65201.1"/>
    </source>
</evidence>
<keyword evidence="2" id="KW-0812">Transmembrane</keyword>
<reference evidence="3 4" key="1">
    <citation type="journal article" date="2013" name="Proc. Natl. Acad. Sci. U.S.A.">
        <title>The king cobra genome reveals dynamic gene evolution and adaptation in the snake venom system.</title>
        <authorList>
            <person name="Vonk F.J."/>
            <person name="Casewell N.R."/>
            <person name="Henkel C.V."/>
            <person name="Heimberg A.M."/>
            <person name="Jansen H.J."/>
            <person name="McCleary R.J."/>
            <person name="Kerkkamp H.M."/>
            <person name="Vos R.A."/>
            <person name="Guerreiro I."/>
            <person name="Calvete J.J."/>
            <person name="Wuster W."/>
            <person name="Woods A.E."/>
            <person name="Logan J.M."/>
            <person name="Harrison R.A."/>
            <person name="Castoe T.A."/>
            <person name="de Koning A.P."/>
            <person name="Pollock D.D."/>
            <person name="Yandell M."/>
            <person name="Calderon D."/>
            <person name="Renjifo C."/>
            <person name="Currier R.B."/>
            <person name="Salgado D."/>
            <person name="Pla D."/>
            <person name="Sanz L."/>
            <person name="Hyder A.S."/>
            <person name="Ribeiro J.M."/>
            <person name="Arntzen J.W."/>
            <person name="van den Thillart G.E."/>
            <person name="Boetzer M."/>
            <person name="Pirovano W."/>
            <person name="Dirks R.P."/>
            <person name="Spaink H.P."/>
            <person name="Duboule D."/>
            <person name="McGlinn E."/>
            <person name="Kini R.M."/>
            <person name="Richardson M.K."/>
        </authorList>
    </citation>
    <scope>NUCLEOTIDE SEQUENCE</scope>
    <source>
        <tissue evidence="3">Blood</tissue>
    </source>
</reference>
<sequence length="107" mass="11800">SSFCFCLSRKPSASLLRKRLLFPDAPTLRAVETLTMKATLLLGAILLMSLVMANEQDKSSPEVKAQNQTAELESNLSKTGNNGIMVSEGPVFILLPLMWMIVHLLHM</sequence>
<evidence type="ECO:0000313" key="4">
    <source>
        <dbReference type="Proteomes" id="UP000018936"/>
    </source>
</evidence>
<feature type="transmembrane region" description="Helical" evidence="2">
    <location>
        <begin position="34"/>
        <end position="53"/>
    </location>
</feature>
<keyword evidence="4" id="KW-1185">Reference proteome</keyword>
<feature type="compositionally biased region" description="Polar residues" evidence="1">
    <location>
        <begin position="65"/>
        <end position="78"/>
    </location>
</feature>
<dbReference type="Proteomes" id="UP000018936">
    <property type="component" value="Unassembled WGS sequence"/>
</dbReference>